<feature type="transmembrane region" description="Helical" evidence="2">
    <location>
        <begin position="125"/>
        <end position="144"/>
    </location>
</feature>
<dbReference type="OrthoDB" id="3364107at2759"/>
<dbReference type="EMBL" id="JABBWM010000056">
    <property type="protein sequence ID" value="KAG2099897.1"/>
    <property type="molecule type" value="Genomic_DNA"/>
</dbReference>
<sequence>MVIKIVRWCVLTFTLIFAIVVLGISAHLIAIRPTHYWHFAALAVAVSSLTILTFPVILLVDTFLGSASTERIFGEALWLSIMWILWLATGANATHAARVHFFAGGCSFFSGFSSKICNEFRVVEAFAYINFIILLCYTIGLFAYEFTRDQSQAGQGATGSQTTQKQAPPNTTGQ</sequence>
<dbReference type="GeneID" id="64704213"/>
<feature type="transmembrane region" description="Helical" evidence="2">
    <location>
        <begin position="5"/>
        <end position="30"/>
    </location>
</feature>
<feature type="region of interest" description="Disordered" evidence="1">
    <location>
        <begin position="155"/>
        <end position="174"/>
    </location>
</feature>
<feature type="transmembrane region" description="Helical" evidence="2">
    <location>
        <begin position="36"/>
        <end position="60"/>
    </location>
</feature>
<dbReference type="RefSeq" id="XP_041289380.1">
    <property type="nucleotide sequence ID" value="XM_041441954.1"/>
</dbReference>
<evidence type="ECO:0000313" key="3">
    <source>
        <dbReference type="EMBL" id="KAG2099897.1"/>
    </source>
</evidence>
<feature type="transmembrane region" description="Helical" evidence="2">
    <location>
        <begin position="72"/>
        <end position="89"/>
    </location>
</feature>
<keyword evidence="2" id="KW-0812">Transmembrane</keyword>
<organism evidence="3 4">
    <name type="scientific">Suillus discolor</name>
    <dbReference type="NCBI Taxonomy" id="1912936"/>
    <lineage>
        <taxon>Eukaryota</taxon>
        <taxon>Fungi</taxon>
        <taxon>Dikarya</taxon>
        <taxon>Basidiomycota</taxon>
        <taxon>Agaricomycotina</taxon>
        <taxon>Agaricomycetes</taxon>
        <taxon>Agaricomycetidae</taxon>
        <taxon>Boletales</taxon>
        <taxon>Suillineae</taxon>
        <taxon>Suillaceae</taxon>
        <taxon>Suillus</taxon>
    </lineage>
</organism>
<dbReference type="Proteomes" id="UP000823399">
    <property type="component" value="Unassembled WGS sequence"/>
</dbReference>
<gene>
    <name evidence="3" type="ORF">F5147DRAFT_777210</name>
</gene>
<keyword evidence="2" id="KW-1133">Transmembrane helix</keyword>
<evidence type="ECO:0000256" key="2">
    <source>
        <dbReference type="SAM" id="Phobius"/>
    </source>
</evidence>
<reference evidence="3" key="1">
    <citation type="journal article" date="2020" name="New Phytol.">
        <title>Comparative genomics reveals dynamic genome evolution in host specialist ectomycorrhizal fungi.</title>
        <authorList>
            <person name="Lofgren L.A."/>
            <person name="Nguyen N.H."/>
            <person name="Vilgalys R."/>
            <person name="Ruytinx J."/>
            <person name="Liao H.L."/>
            <person name="Branco S."/>
            <person name="Kuo A."/>
            <person name="LaButti K."/>
            <person name="Lipzen A."/>
            <person name="Andreopoulos W."/>
            <person name="Pangilinan J."/>
            <person name="Riley R."/>
            <person name="Hundley H."/>
            <person name="Na H."/>
            <person name="Barry K."/>
            <person name="Grigoriev I.V."/>
            <person name="Stajich J.E."/>
            <person name="Kennedy P.G."/>
        </authorList>
    </citation>
    <scope>NUCLEOTIDE SEQUENCE</scope>
    <source>
        <strain evidence="3">FC423</strain>
    </source>
</reference>
<feature type="compositionally biased region" description="Low complexity" evidence="1">
    <location>
        <begin position="155"/>
        <end position="167"/>
    </location>
</feature>
<evidence type="ECO:0000256" key="1">
    <source>
        <dbReference type="SAM" id="MobiDB-lite"/>
    </source>
</evidence>
<accession>A0A9P7F145</accession>
<dbReference type="AlphaFoldDB" id="A0A9P7F145"/>
<name>A0A9P7F145_9AGAM</name>
<keyword evidence="2" id="KW-0472">Membrane</keyword>
<keyword evidence="4" id="KW-1185">Reference proteome</keyword>
<proteinExistence type="predicted"/>
<evidence type="ECO:0008006" key="5">
    <source>
        <dbReference type="Google" id="ProtNLM"/>
    </source>
</evidence>
<evidence type="ECO:0000313" key="4">
    <source>
        <dbReference type="Proteomes" id="UP000823399"/>
    </source>
</evidence>
<protein>
    <recommendedName>
        <fullName evidence="5">MARVEL domain-containing protein</fullName>
    </recommendedName>
</protein>
<comment type="caution">
    <text evidence="3">The sequence shown here is derived from an EMBL/GenBank/DDBJ whole genome shotgun (WGS) entry which is preliminary data.</text>
</comment>